<dbReference type="InterPro" id="IPR016177">
    <property type="entry name" value="DNA-bd_dom_sf"/>
</dbReference>
<dbReference type="SUPFAM" id="SSF54171">
    <property type="entry name" value="DNA-binding domain"/>
    <property type="match status" value="1"/>
</dbReference>
<sequence>MACMPHRVCHRSATYTMQYTTNSSKSSSSSTTGPGRHPTYRGVRRRSNGKWVSEIREPKKPNRIWLGTFLTPEMAAVAYDVAALALKGQDAELNFPNSASSLPVPASNSSRDIQAAAASAAAAIGAAAAAMGVGNLATSSWPSTESSHGHMLNDHEFVDEDLIFDMPNVLMNMAEGMLLSPPRLDIAGDHDALATEEHGTLWKFN</sequence>
<keyword evidence="4" id="KW-0010">Activator</keyword>
<dbReference type="InterPro" id="IPR036955">
    <property type="entry name" value="AP2/ERF_dom_sf"/>
</dbReference>
<dbReference type="GO" id="GO:0003677">
    <property type="term" value="F:DNA binding"/>
    <property type="evidence" value="ECO:0007669"/>
    <property type="project" value="UniProtKB-KW"/>
</dbReference>
<dbReference type="Gene3D" id="3.30.730.10">
    <property type="entry name" value="AP2/ERF domain"/>
    <property type="match status" value="1"/>
</dbReference>
<dbReference type="CDD" id="cd00018">
    <property type="entry name" value="AP2"/>
    <property type="match status" value="1"/>
</dbReference>
<keyword evidence="5" id="KW-0804">Transcription</keyword>
<feature type="domain" description="AP2/ERF" evidence="9">
    <location>
        <begin position="39"/>
        <end position="96"/>
    </location>
</feature>
<dbReference type="GO" id="GO:0005634">
    <property type="term" value="C:nucleus"/>
    <property type="evidence" value="ECO:0007669"/>
    <property type="project" value="UniProtKB-SubCell"/>
</dbReference>
<dbReference type="EMBL" id="MH332917">
    <property type="protein sequence ID" value="AZL19417.1"/>
    <property type="molecule type" value="mRNA"/>
</dbReference>
<reference evidence="10" key="1">
    <citation type="submission" date="2018-05" db="EMBL/GenBank/DDBJ databases">
        <title>Full-length coding sequences of AP2/ERF genes and FaMYB98 from 'Yuexin' strawberry (Fragaria x ananassa).</title>
        <authorList>
            <person name="Zhang Y."/>
            <person name="Yin X."/>
            <person name="Xiao Y."/>
            <person name="Chen K."/>
        </authorList>
    </citation>
    <scope>NUCLEOTIDE SEQUENCE</scope>
</reference>
<dbReference type="Pfam" id="PF00847">
    <property type="entry name" value="AP2"/>
    <property type="match status" value="1"/>
</dbReference>
<evidence type="ECO:0000256" key="5">
    <source>
        <dbReference type="ARBA" id="ARBA00023163"/>
    </source>
</evidence>
<feature type="compositionally biased region" description="Low complexity" evidence="8">
    <location>
        <begin position="20"/>
        <end position="32"/>
    </location>
</feature>
<keyword evidence="6" id="KW-0539">Nucleus</keyword>
<dbReference type="PANTHER" id="PTHR31839">
    <property type="entry name" value="DEHYDRATION-RESPONSIVE ELEMENT-BINDING PROTEIN 1D"/>
    <property type="match status" value="1"/>
</dbReference>
<evidence type="ECO:0000256" key="4">
    <source>
        <dbReference type="ARBA" id="ARBA00023159"/>
    </source>
</evidence>
<evidence type="ECO:0000259" key="9">
    <source>
        <dbReference type="PROSITE" id="PS51032"/>
    </source>
</evidence>
<keyword evidence="2" id="KW-0805">Transcription regulation</keyword>
<evidence type="ECO:0000313" key="10">
    <source>
        <dbReference type="EMBL" id="AZL19417.1"/>
    </source>
</evidence>
<dbReference type="SMART" id="SM00380">
    <property type="entry name" value="AP2"/>
    <property type="match status" value="1"/>
</dbReference>
<organism evidence="10">
    <name type="scientific">Fragaria ananassa</name>
    <name type="common">Strawberry</name>
    <name type="synonym">Fragaria chiloensis x Fragaria virginiana</name>
    <dbReference type="NCBI Taxonomy" id="3747"/>
    <lineage>
        <taxon>Eukaryota</taxon>
        <taxon>Viridiplantae</taxon>
        <taxon>Streptophyta</taxon>
        <taxon>Embryophyta</taxon>
        <taxon>Tracheophyta</taxon>
        <taxon>Spermatophyta</taxon>
        <taxon>Magnoliopsida</taxon>
        <taxon>eudicotyledons</taxon>
        <taxon>Gunneridae</taxon>
        <taxon>Pentapetalae</taxon>
        <taxon>rosids</taxon>
        <taxon>fabids</taxon>
        <taxon>Rosales</taxon>
        <taxon>Rosaceae</taxon>
        <taxon>Rosoideae</taxon>
        <taxon>Potentilleae</taxon>
        <taxon>Fragariinae</taxon>
        <taxon>Fragaria</taxon>
    </lineage>
</organism>
<name>A0A3S8T906_FRAAN</name>
<evidence type="ECO:0000256" key="3">
    <source>
        <dbReference type="ARBA" id="ARBA00023125"/>
    </source>
</evidence>
<dbReference type="PANTHER" id="PTHR31839:SF85">
    <property type="entry name" value="AP2_ERF DOMAIN-CONTAINING PROTEIN"/>
    <property type="match status" value="1"/>
</dbReference>
<dbReference type="InterPro" id="IPR001471">
    <property type="entry name" value="AP2/ERF_dom"/>
</dbReference>
<dbReference type="GO" id="GO:0003700">
    <property type="term" value="F:DNA-binding transcription factor activity"/>
    <property type="evidence" value="ECO:0007669"/>
    <property type="project" value="InterPro"/>
</dbReference>
<evidence type="ECO:0000256" key="6">
    <source>
        <dbReference type="ARBA" id="ARBA00023242"/>
    </source>
</evidence>
<evidence type="ECO:0000256" key="8">
    <source>
        <dbReference type="SAM" id="MobiDB-lite"/>
    </source>
</evidence>
<comment type="subcellular location">
    <subcellularLocation>
        <location evidence="1">Nucleus</location>
    </subcellularLocation>
</comment>
<dbReference type="AlphaFoldDB" id="A0A3S8T906"/>
<dbReference type="PROSITE" id="PS51032">
    <property type="entry name" value="AP2_ERF"/>
    <property type="match status" value="1"/>
</dbReference>
<keyword evidence="3" id="KW-0238">DNA-binding</keyword>
<proteinExistence type="evidence at transcript level"/>
<dbReference type="InterPro" id="IPR045277">
    <property type="entry name" value="DRE1A-I"/>
</dbReference>
<protein>
    <submittedName>
        <fullName evidence="10">Transcription factor ERF15</fullName>
    </submittedName>
</protein>
<evidence type="ECO:0000256" key="7">
    <source>
        <dbReference type="ARBA" id="ARBA00024343"/>
    </source>
</evidence>
<dbReference type="FunFam" id="3.30.730.10:FF:000001">
    <property type="entry name" value="Ethylene-responsive transcription factor 2"/>
    <property type="match status" value="1"/>
</dbReference>
<accession>A0A3S8T906</accession>
<comment type="similarity">
    <text evidence="7">Belongs to the AP2/ERF transcription factor family. ERF subfamily.</text>
</comment>
<dbReference type="PRINTS" id="PR00367">
    <property type="entry name" value="ETHRSPELEMNT"/>
</dbReference>
<feature type="region of interest" description="Disordered" evidence="8">
    <location>
        <begin position="19"/>
        <end position="47"/>
    </location>
</feature>
<evidence type="ECO:0000256" key="2">
    <source>
        <dbReference type="ARBA" id="ARBA00023015"/>
    </source>
</evidence>
<evidence type="ECO:0000256" key="1">
    <source>
        <dbReference type="ARBA" id="ARBA00004123"/>
    </source>
</evidence>
<feature type="compositionally biased region" description="Basic residues" evidence="8">
    <location>
        <begin position="38"/>
        <end position="47"/>
    </location>
</feature>